<organism evidence="1 2">
    <name type="scientific">Striga asiatica</name>
    <name type="common">Asiatic witchweed</name>
    <name type="synonym">Buchnera asiatica</name>
    <dbReference type="NCBI Taxonomy" id="4170"/>
    <lineage>
        <taxon>Eukaryota</taxon>
        <taxon>Viridiplantae</taxon>
        <taxon>Streptophyta</taxon>
        <taxon>Embryophyta</taxon>
        <taxon>Tracheophyta</taxon>
        <taxon>Spermatophyta</taxon>
        <taxon>Magnoliopsida</taxon>
        <taxon>eudicotyledons</taxon>
        <taxon>Gunneridae</taxon>
        <taxon>Pentapetalae</taxon>
        <taxon>asterids</taxon>
        <taxon>lamiids</taxon>
        <taxon>Lamiales</taxon>
        <taxon>Orobanchaceae</taxon>
        <taxon>Buchnereae</taxon>
        <taxon>Striga</taxon>
    </lineage>
</organism>
<evidence type="ECO:0000313" key="2">
    <source>
        <dbReference type="Proteomes" id="UP000325081"/>
    </source>
</evidence>
<reference evidence="2" key="1">
    <citation type="journal article" date="2019" name="Curr. Biol.">
        <title>Genome Sequence of Striga asiatica Provides Insight into the Evolution of Plant Parasitism.</title>
        <authorList>
            <person name="Yoshida S."/>
            <person name="Kim S."/>
            <person name="Wafula E.K."/>
            <person name="Tanskanen J."/>
            <person name="Kim Y.M."/>
            <person name="Honaas L."/>
            <person name="Yang Z."/>
            <person name="Spallek T."/>
            <person name="Conn C.E."/>
            <person name="Ichihashi Y."/>
            <person name="Cheong K."/>
            <person name="Cui S."/>
            <person name="Der J.P."/>
            <person name="Gundlach H."/>
            <person name="Jiao Y."/>
            <person name="Hori C."/>
            <person name="Ishida J.K."/>
            <person name="Kasahara H."/>
            <person name="Kiba T."/>
            <person name="Kim M.S."/>
            <person name="Koo N."/>
            <person name="Laohavisit A."/>
            <person name="Lee Y.H."/>
            <person name="Lumba S."/>
            <person name="McCourt P."/>
            <person name="Mortimer J.C."/>
            <person name="Mutuku J.M."/>
            <person name="Nomura T."/>
            <person name="Sasaki-Sekimoto Y."/>
            <person name="Seto Y."/>
            <person name="Wang Y."/>
            <person name="Wakatake T."/>
            <person name="Sakakibara H."/>
            <person name="Demura T."/>
            <person name="Yamaguchi S."/>
            <person name="Yoneyama K."/>
            <person name="Manabe R.I."/>
            <person name="Nelson D.C."/>
            <person name="Schulman A.H."/>
            <person name="Timko M.P."/>
            <person name="dePamphilis C.W."/>
            <person name="Choi D."/>
            <person name="Shirasu K."/>
        </authorList>
    </citation>
    <scope>NUCLEOTIDE SEQUENCE [LARGE SCALE GENOMIC DNA]</scope>
    <source>
        <strain evidence="2">cv. UVA1</strain>
    </source>
</reference>
<accession>A0A5A7QE54</accession>
<sequence length="148" mass="16539">MTIRFVNSHNFIRAQGQNDPTIKNPKFFLSPSPWLGIDRGLGAAVASSQHHLHGFAVHLENQKKRKETNVSFAGCRASSSFSTGKHQYIDQDGQLDNCPREVASDNDVDLKLKICRTEGSQVFSTTNLEDKRERMPAVVHGSCKPRVF</sequence>
<dbReference type="AlphaFoldDB" id="A0A5A7QE54"/>
<name>A0A5A7QE54_STRAF</name>
<dbReference type="EMBL" id="BKCP01006638">
    <property type="protein sequence ID" value="GER43549.1"/>
    <property type="molecule type" value="Genomic_DNA"/>
</dbReference>
<gene>
    <name evidence="1" type="ORF">STAS_20406</name>
</gene>
<keyword evidence="1" id="KW-0067">ATP-binding</keyword>
<proteinExistence type="predicted"/>
<feature type="non-terminal residue" evidence="1">
    <location>
        <position position="148"/>
    </location>
</feature>
<evidence type="ECO:0000313" key="1">
    <source>
        <dbReference type="EMBL" id="GER43549.1"/>
    </source>
</evidence>
<protein>
    <submittedName>
        <fullName evidence="1">Lipopolysaccharide export system ATP-binding protein LptB</fullName>
    </submittedName>
</protein>
<keyword evidence="1" id="KW-0547">Nucleotide-binding</keyword>
<keyword evidence="2" id="KW-1185">Reference proteome</keyword>
<dbReference type="GO" id="GO:0005524">
    <property type="term" value="F:ATP binding"/>
    <property type="evidence" value="ECO:0007669"/>
    <property type="project" value="UniProtKB-KW"/>
</dbReference>
<dbReference type="Proteomes" id="UP000325081">
    <property type="component" value="Unassembled WGS sequence"/>
</dbReference>
<comment type="caution">
    <text evidence="1">The sequence shown here is derived from an EMBL/GenBank/DDBJ whole genome shotgun (WGS) entry which is preliminary data.</text>
</comment>